<dbReference type="RefSeq" id="WP_176278302.1">
    <property type="nucleotide sequence ID" value="NZ_JABWMH010000001.1"/>
</dbReference>
<keyword evidence="2" id="KW-1185">Reference proteome</keyword>
<comment type="caution">
    <text evidence="1">The sequence shown here is derived from an EMBL/GenBank/DDBJ whole genome shotgun (WGS) entry which is preliminary data.</text>
</comment>
<evidence type="ECO:0000313" key="2">
    <source>
        <dbReference type="Proteomes" id="UP000652427"/>
    </source>
</evidence>
<name>A0ABX2MZ97_9SPHN</name>
<accession>A0ABX2MZ97</accession>
<proteinExistence type="predicted"/>
<dbReference type="EMBL" id="JABWMH010000001">
    <property type="protein sequence ID" value="NVD26780.1"/>
    <property type="molecule type" value="Genomic_DNA"/>
</dbReference>
<evidence type="ECO:0000313" key="1">
    <source>
        <dbReference type="EMBL" id="NVD26780.1"/>
    </source>
</evidence>
<dbReference type="Proteomes" id="UP000652427">
    <property type="component" value="Unassembled WGS sequence"/>
</dbReference>
<sequence length="138" mass="15881">MEFTHEGYGAGHPWYYVLGGKRLSLKEIQLSAKASGYRGYRADEIEKADQMNEPRRSESLRSLREIAKQELGQDVVRYRELAKQLARRRDAGFEDSEEDGCADIHTNISLKHNHIYNELAHILVIDELLSKQGDLFAF</sequence>
<reference evidence="1 2" key="1">
    <citation type="submission" date="2020-06" db="EMBL/GenBank/DDBJ databases">
        <authorList>
            <person name="Kim S.-J."/>
            <person name="Park S.-J."/>
        </authorList>
    </citation>
    <scope>NUCLEOTIDE SEQUENCE [LARGE SCALE GENOMIC DNA]</scope>
    <source>
        <strain evidence="1 2">SW-151</strain>
    </source>
</reference>
<gene>
    <name evidence="1" type="ORF">HUO14_02530</name>
</gene>
<organism evidence="1 2">
    <name type="scientific">Parasphingorhabdus flavimaris</name>
    <dbReference type="NCBI Taxonomy" id="266812"/>
    <lineage>
        <taxon>Bacteria</taxon>
        <taxon>Pseudomonadati</taxon>
        <taxon>Pseudomonadota</taxon>
        <taxon>Alphaproteobacteria</taxon>
        <taxon>Sphingomonadales</taxon>
        <taxon>Sphingomonadaceae</taxon>
        <taxon>Parasphingorhabdus</taxon>
    </lineage>
</organism>
<protein>
    <submittedName>
        <fullName evidence="1">Uncharacterized protein</fullName>
    </submittedName>
</protein>